<proteinExistence type="predicted"/>
<dbReference type="Gramene" id="evm.model.02.201">
    <property type="protein sequence ID" value="cds.evm.model.02.201"/>
    <property type="gene ID" value="evm.TU.02.201"/>
</dbReference>
<dbReference type="EnsemblPlants" id="evm.model.02.201">
    <property type="protein sequence ID" value="cds.evm.model.02.201"/>
    <property type="gene ID" value="evm.TU.02.201"/>
</dbReference>
<protein>
    <submittedName>
        <fullName evidence="1">Uncharacterized protein</fullName>
    </submittedName>
</protein>
<reference evidence="1" key="2">
    <citation type="submission" date="2021-03" db="UniProtKB">
        <authorList>
            <consortium name="EnsemblPlants"/>
        </authorList>
    </citation>
    <scope>IDENTIFICATION</scope>
</reference>
<dbReference type="Proteomes" id="UP000596661">
    <property type="component" value="Chromosome 2"/>
</dbReference>
<dbReference type="EMBL" id="UZAU01000091">
    <property type="status" value="NOT_ANNOTATED_CDS"/>
    <property type="molecule type" value="Genomic_DNA"/>
</dbReference>
<organism evidence="1 2">
    <name type="scientific">Cannabis sativa</name>
    <name type="common">Hemp</name>
    <name type="synonym">Marijuana</name>
    <dbReference type="NCBI Taxonomy" id="3483"/>
    <lineage>
        <taxon>Eukaryota</taxon>
        <taxon>Viridiplantae</taxon>
        <taxon>Streptophyta</taxon>
        <taxon>Embryophyta</taxon>
        <taxon>Tracheophyta</taxon>
        <taxon>Spermatophyta</taxon>
        <taxon>Magnoliopsida</taxon>
        <taxon>eudicotyledons</taxon>
        <taxon>Gunneridae</taxon>
        <taxon>Pentapetalae</taxon>
        <taxon>rosids</taxon>
        <taxon>fabids</taxon>
        <taxon>Rosales</taxon>
        <taxon>Cannabaceae</taxon>
        <taxon>Cannabis</taxon>
    </lineage>
</organism>
<evidence type="ECO:0000313" key="1">
    <source>
        <dbReference type="EnsemblPlants" id="cds.evm.model.02.201"/>
    </source>
</evidence>
<dbReference type="AlphaFoldDB" id="A0A803NVZ6"/>
<keyword evidence="2" id="KW-1185">Reference proteome</keyword>
<evidence type="ECO:0000313" key="2">
    <source>
        <dbReference type="Proteomes" id="UP000596661"/>
    </source>
</evidence>
<sequence length="102" mass="11111">MWWFYPWVWMMESEAKARIGSRSRFGSGFSLRLGPSLGFIFGVGPGVPGGTSSGSSAHLVRKSELVGKMPPLLVLFPCCGVEGTLIISIDKYNEQVEWVGGE</sequence>
<accession>A0A803NVZ6</accession>
<reference evidence="1" key="1">
    <citation type="submission" date="2018-11" db="EMBL/GenBank/DDBJ databases">
        <authorList>
            <person name="Grassa J C."/>
        </authorList>
    </citation>
    <scope>NUCLEOTIDE SEQUENCE [LARGE SCALE GENOMIC DNA]</scope>
</reference>
<name>A0A803NVZ6_CANSA</name>